<comment type="catalytic activity">
    <reaction evidence="1">
        <text>Thiol-dependent hydrolysis of ester, thioester, amide, peptide and isopeptide bonds formed by the C-terminal Gly of ubiquitin (a 76-residue protein attached to proteins as an intracellular targeting signal).</text>
        <dbReference type="EC" id="3.4.19.12"/>
    </reaction>
</comment>
<evidence type="ECO:0000313" key="9">
    <source>
        <dbReference type="Proteomes" id="UP000322234"/>
    </source>
</evidence>
<keyword evidence="9" id="KW-1185">Reference proteome</keyword>
<dbReference type="GO" id="GO:0071108">
    <property type="term" value="P:protein K48-linked deubiquitination"/>
    <property type="evidence" value="ECO:0007669"/>
    <property type="project" value="TreeGrafter"/>
</dbReference>
<dbReference type="GO" id="GO:0043130">
    <property type="term" value="F:ubiquitin binding"/>
    <property type="evidence" value="ECO:0007669"/>
    <property type="project" value="TreeGrafter"/>
</dbReference>
<dbReference type="Proteomes" id="UP000322234">
    <property type="component" value="Unassembled WGS sequence"/>
</dbReference>
<organism evidence="8 9">
    <name type="scientific">Bos mutus</name>
    <name type="common">wild yak</name>
    <dbReference type="NCBI Taxonomy" id="72004"/>
    <lineage>
        <taxon>Eukaryota</taxon>
        <taxon>Metazoa</taxon>
        <taxon>Chordata</taxon>
        <taxon>Craniata</taxon>
        <taxon>Vertebrata</taxon>
        <taxon>Euteleostomi</taxon>
        <taxon>Mammalia</taxon>
        <taxon>Eutheria</taxon>
        <taxon>Laurasiatheria</taxon>
        <taxon>Artiodactyla</taxon>
        <taxon>Ruminantia</taxon>
        <taxon>Pecora</taxon>
        <taxon>Bovidae</taxon>
        <taxon>Bovinae</taxon>
        <taxon>Bos</taxon>
    </lineage>
</organism>
<accession>A0A6B0RWM8</accession>
<dbReference type="GO" id="GO:0005634">
    <property type="term" value="C:nucleus"/>
    <property type="evidence" value="ECO:0007669"/>
    <property type="project" value="TreeGrafter"/>
</dbReference>
<dbReference type="FunFam" id="1.20.1300.20:FF:000001">
    <property type="entry name" value="Ubiquitin thioesterase OTUB1"/>
    <property type="match status" value="1"/>
</dbReference>
<dbReference type="GO" id="GO:2000780">
    <property type="term" value="P:negative regulation of double-strand break repair"/>
    <property type="evidence" value="ECO:0007669"/>
    <property type="project" value="TreeGrafter"/>
</dbReference>
<keyword evidence="6" id="KW-0378">Hydrolase</keyword>
<evidence type="ECO:0000256" key="4">
    <source>
        <dbReference type="ARBA" id="ARBA00022670"/>
    </source>
</evidence>
<dbReference type="GO" id="GO:0006508">
    <property type="term" value="P:proteolysis"/>
    <property type="evidence" value="ECO:0007669"/>
    <property type="project" value="UniProtKB-KW"/>
</dbReference>
<keyword evidence="7" id="KW-0788">Thiol protease</keyword>
<evidence type="ECO:0000256" key="1">
    <source>
        <dbReference type="ARBA" id="ARBA00000707"/>
    </source>
</evidence>
<dbReference type="AlphaFoldDB" id="A0A6B0RWM8"/>
<evidence type="ECO:0000256" key="2">
    <source>
        <dbReference type="ARBA" id="ARBA00006579"/>
    </source>
</evidence>
<dbReference type="InterPro" id="IPR038765">
    <property type="entry name" value="Papain-like_cys_pep_sf"/>
</dbReference>
<keyword evidence="4" id="KW-0645">Protease</keyword>
<dbReference type="Gene3D" id="1.20.1300.20">
    <property type="entry name" value="Peptidase C65 Otubain, subdomain 2"/>
    <property type="match status" value="1"/>
</dbReference>
<dbReference type="PANTHER" id="PTHR12931">
    <property type="entry name" value="UBIQUITIN THIOLESTERASE PROTEIN OTUB"/>
    <property type="match status" value="1"/>
</dbReference>
<dbReference type="EC" id="3.4.19.12" evidence="3"/>
<keyword evidence="5" id="KW-0833">Ubl conjugation pathway</keyword>
<comment type="caution">
    <text evidence="8">The sequence shown here is derived from an EMBL/GenBank/DDBJ whole genome shotgun (WGS) entry which is preliminary data.</text>
</comment>
<evidence type="ECO:0000313" key="8">
    <source>
        <dbReference type="EMBL" id="MXQ94529.1"/>
    </source>
</evidence>
<proteinExistence type="inferred from homology"/>
<evidence type="ECO:0000256" key="5">
    <source>
        <dbReference type="ARBA" id="ARBA00022786"/>
    </source>
</evidence>
<dbReference type="EMBL" id="VBQZ03000114">
    <property type="protein sequence ID" value="MXQ94529.1"/>
    <property type="molecule type" value="Genomic_DNA"/>
</dbReference>
<evidence type="ECO:0000256" key="3">
    <source>
        <dbReference type="ARBA" id="ARBA00012759"/>
    </source>
</evidence>
<evidence type="ECO:0000256" key="6">
    <source>
        <dbReference type="ARBA" id="ARBA00022801"/>
    </source>
</evidence>
<dbReference type="PANTHER" id="PTHR12931:SF19">
    <property type="entry name" value="UBIQUITIN THIOESTERASE OTUB1"/>
    <property type="match status" value="1"/>
</dbReference>
<dbReference type="InterPro" id="IPR019400">
    <property type="entry name" value="Peptidase_C65_otubain"/>
</dbReference>
<dbReference type="Pfam" id="PF10275">
    <property type="entry name" value="Peptidase_C65"/>
    <property type="match status" value="1"/>
</dbReference>
<dbReference type="GO" id="GO:0004843">
    <property type="term" value="F:cysteine-type deubiquitinase activity"/>
    <property type="evidence" value="ECO:0007669"/>
    <property type="project" value="UniProtKB-EC"/>
</dbReference>
<dbReference type="InterPro" id="IPR042467">
    <property type="entry name" value="Peptidase_C65_otubain_sub2"/>
</dbReference>
<protein>
    <recommendedName>
        <fullName evidence="3">ubiquitinyl hydrolase 1</fullName>
        <ecNumber evidence="3">3.4.19.12</ecNumber>
    </recommendedName>
</protein>
<name>A0A6B0RWM8_9CETA</name>
<gene>
    <name evidence="8" type="ORF">E5288_WYG021624</name>
</gene>
<sequence length="221" mass="25072">MEDREMEVTPWLCLHTHETKAKNVAGLKQRGTLQMQRRSAAKRATYTLRERRACTEDNNVCQQKVEDRHRKYSYIRKTRAGGNCLYHAFGFSHLEALLDDSKESQRFKAVSAKSEEDLVSQGFPELTTEDFHHTFMGLNERVETQTSVANLLVSFSDQSTLDHLVIYLQLLPSGDLQRNSKFLEHCIQGGRTIRELCQQEVEPTPKGGGHILILALASPAG</sequence>
<comment type="similarity">
    <text evidence="2">Belongs to the peptidase C65 family.</text>
</comment>
<evidence type="ECO:0000256" key="7">
    <source>
        <dbReference type="ARBA" id="ARBA00022807"/>
    </source>
</evidence>
<reference evidence="8" key="1">
    <citation type="submission" date="2019-10" db="EMBL/GenBank/DDBJ databases">
        <title>The sequence and de novo assembly of the wild yak genome.</title>
        <authorList>
            <person name="Liu Y."/>
        </authorList>
    </citation>
    <scope>NUCLEOTIDE SEQUENCE [LARGE SCALE GENOMIC DNA]</scope>
    <source>
        <strain evidence="8">WY2019</strain>
    </source>
</reference>
<dbReference type="SUPFAM" id="SSF54001">
    <property type="entry name" value="Cysteine proteinases"/>
    <property type="match status" value="1"/>
</dbReference>